<organism evidence="2 3">
    <name type="scientific">Parastrongyloides trichosuri</name>
    <name type="common">Possum-specific nematode worm</name>
    <dbReference type="NCBI Taxonomy" id="131310"/>
    <lineage>
        <taxon>Eukaryota</taxon>
        <taxon>Metazoa</taxon>
        <taxon>Ecdysozoa</taxon>
        <taxon>Nematoda</taxon>
        <taxon>Chromadorea</taxon>
        <taxon>Rhabditida</taxon>
        <taxon>Tylenchina</taxon>
        <taxon>Panagrolaimomorpha</taxon>
        <taxon>Strongyloidoidea</taxon>
        <taxon>Strongyloididae</taxon>
        <taxon>Parastrongyloides</taxon>
    </lineage>
</organism>
<dbReference type="Proteomes" id="UP000038045">
    <property type="component" value="Unplaced"/>
</dbReference>
<reference evidence="3" key="1">
    <citation type="submission" date="2017-02" db="UniProtKB">
        <authorList>
            <consortium name="WormBaseParasite"/>
        </authorList>
    </citation>
    <scope>IDENTIFICATION</scope>
</reference>
<evidence type="ECO:0000256" key="1">
    <source>
        <dbReference type="SAM" id="Phobius"/>
    </source>
</evidence>
<evidence type="ECO:0000313" key="3">
    <source>
        <dbReference type="WBParaSite" id="PTRK_0000763400.1"/>
    </source>
</evidence>
<feature type="transmembrane region" description="Helical" evidence="1">
    <location>
        <begin position="77"/>
        <end position="105"/>
    </location>
</feature>
<feature type="transmembrane region" description="Helical" evidence="1">
    <location>
        <begin position="125"/>
        <end position="149"/>
    </location>
</feature>
<dbReference type="AlphaFoldDB" id="A0A0N4ZI79"/>
<evidence type="ECO:0000313" key="2">
    <source>
        <dbReference type="Proteomes" id="UP000038045"/>
    </source>
</evidence>
<protein>
    <submittedName>
        <fullName evidence="3">7TM_GPCR_Srx domain-containing protein</fullName>
    </submittedName>
</protein>
<feature type="transmembrane region" description="Helical" evidence="1">
    <location>
        <begin position="203"/>
        <end position="224"/>
    </location>
</feature>
<keyword evidence="1" id="KW-0472">Membrane</keyword>
<feature type="transmembrane region" description="Helical" evidence="1">
    <location>
        <begin position="236"/>
        <end position="256"/>
    </location>
</feature>
<accession>A0A0N4ZI79</accession>
<sequence>MIVSEFLNVPQQIIHGYSGFYSIFNFTSGETIDKILGGLLQSGYMFSMPLSTILALNRLDVLTRQKYFKSIDRIYIFWSLLGITLLYGIIIFALLNTPYIGLYYGLQDVSWHYLRTEYRLLAKEIEYYTCIIFVLLTFIIYIIIIGFIMKNRLENDESKKSTVIQVSSNPVKISLEQKKSFARKALTFASTKKKIFEKREQSLLIQCVLNFIYIAILEICWYFGDYFLPVTRWRAIGLNYVWICNTGISSLLYLIVLK</sequence>
<keyword evidence="2" id="KW-1185">Reference proteome</keyword>
<keyword evidence="1" id="KW-0812">Transmembrane</keyword>
<keyword evidence="1" id="KW-1133">Transmembrane helix</keyword>
<name>A0A0N4ZI79_PARTI</name>
<dbReference type="WBParaSite" id="PTRK_0000763400.1">
    <property type="protein sequence ID" value="PTRK_0000763400.1"/>
    <property type="gene ID" value="PTRK_0000763400"/>
</dbReference>
<proteinExistence type="predicted"/>
<feature type="transmembrane region" description="Helical" evidence="1">
    <location>
        <begin position="35"/>
        <end position="56"/>
    </location>
</feature>